<feature type="region of interest" description="Disordered" evidence="1">
    <location>
        <begin position="105"/>
        <end position="128"/>
    </location>
</feature>
<comment type="caution">
    <text evidence="3">The sequence shown here is derived from an EMBL/GenBank/DDBJ whole genome shotgun (WGS) entry which is preliminary data.</text>
</comment>
<evidence type="ECO:0000313" key="4">
    <source>
        <dbReference type="Proteomes" id="UP001390339"/>
    </source>
</evidence>
<reference evidence="3 4" key="1">
    <citation type="journal article" date="2024" name="IMA Fungus">
        <title>Apiospora arundinis, a panoply of carbohydrate-active enzymes and secondary metabolites.</title>
        <authorList>
            <person name="Sorensen T."/>
            <person name="Petersen C."/>
            <person name="Muurmann A.T."/>
            <person name="Christiansen J.V."/>
            <person name="Brundto M.L."/>
            <person name="Overgaard C.K."/>
            <person name="Boysen A.T."/>
            <person name="Wollenberg R.D."/>
            <person name="Larsen T.O."/>
            <person name="Sorensen J.L."/>
            <person name="Nielsen K.L."/>
            <person name="Sondergaard T.E."/>
        </authorList>
    </citation>
    <scope>NUCLEOTIDE SEQUENCE [LARGE SCALE GENOMIC DNA]</scope>
    <source>
        <strain evidence="3 4">AAU 773</strain>
    </source>
</reference>
<keyword evidence="2" id="KW-0812">Transmembrane</keyword>
<name>A0ABR2HKK5_9PEZI</name>
<dbReference type="EMBL" id="JAPCWZ010000010">
    <property type="protein sequence ID" value="KAK8848439.1"/>
    <property type="molecule type" value="Genomic_DNA"/>
</dbReference>
<evidence type="ECO:0008006" key="5">
    <source>
        <dbReference type="Google" id="ProtNLM"/>
    </source>
</evidence>
<keyword evidence="2" id="KW-0472">Membrane</keyword>
<gene>
    <name evidence="3" type="ORF">PGQ11_014919</name>
</gene>
<evidence type="ECO:0000256" key="1">
    <source>
        <dbReference type="SAM" id="MobiDB-lite"/>
    </source>
</evidence>
<evidence type="ECO:0000256" key="2">
    <source>
        <dbReference type="SAM" id="Phobius"/>
    </source>
</evidence>
<proteinExistence type="predicted"/>
<accession>A0ABR2HKK5</accession>
<sequence length="480" mass="52748">MDRQAGLEVASYHQSGSTGPQVLPPQGETAPEPTNVWQAIHGIPLKEEHVAQEQIEGLPRKEGTITRPYGLIRSWKLWAFISATILVVSVVAISILVTKLHPAAVQNSSQAETPKDVPAGGSRQGIRRRSRLDVSGYETASSGLTARLLYEGADGALSYMDRGAGGNWSAPTQIDRVRREPGAPIAISTDLKFNVSGRVYHVYYANKDGKISGLVFDTSLMIAGDPDQSTLRLDAQLENRSSLAAYWPYVLCQDQDTGQMIWYGYRNNYLGNNALGYANLTANFTNTLGSPRTSFVVLPVSSWWDIYVGLTLGAGFFYRNQEGLLAYQLAATTFVTALTLMQWNRTEFPRVELGESAAISGFAFATETGDKVETYVLYQDRAGDIQMVWQTHNKPWQGPSTFEPLRGADKDTDIACLTRGAYSRPGLSIALSPSLTANLCYFQSQGKLKEVWYDGSNWFDCGFVETGSSRETRQGNTICP</sequence>
<evidence type="ECO:0000313" key="3">
    <source>
        <dbReference type="EMBL" id="KAK8848439.1"/>
    </source>
</evidence>
<keyword evidence="4" id="KW-1185">Reference proteome</keyword>
<organism evidence="3 4">
    <name type="scientific">Apiospora arundinis</name>
    <dbReference type="NCBI Taxonomy" id="335852"/>
    <lineage>
        <taxon>Eukaryota</taxon>
        <taxon>Fungi</taxon>
        <taxon>Dikarya</taxon>
        <taxon>Ascomycota</taxon>
        <taxon>Pezizomycotina</taxon>
        <taxon>Sordariomycetes</taxon>
        <taxon>Xylariomycetidae</taxon>
        <taxon>Amphisphaeriales</taxon>
        <taxon>Apiosporaceae</taxon>
        <taxon>Apiospora</taxon>
    </lineage>
</organism>
<dbReference type="Proteomes" id="UP001390339">
    <property type="component" value="Unassembled WGS sequence"/>
</dbReference>
<feature type="region of interest" description="Disordered" evidence="1">
    <location>
        <begin position="1"/>
        <end position="33"/>
    </location>
</feature>
<dbReference type="Gene3D" id="2.120.10.70">
    <property type="entry name" value="Fucose-specific lectin"/>
    <property type="match status" value="1"/>
</dbReference>
<keyword evidence="2" id="KW-1133">Transmembrane helix</keyword>
<protein>
    <recommendedName>
        <fullName evidence="5">Fucose-specific lectin</fullName>
    </recommendedName>
</protein>
<dbReference type="SUPFAM" id="SSF89372">
    <property type="entry name" value="Fucose-specific lectin"/>
    <property type="match status" value="1"/>
</dbReference>
<feature type="transmembrane region" description="Helical" evidence="2">
    <location>
        <begin position="77"/>
        <end position="97"/>
    </location>
</feature>